<dbReference type="InterPro" id="IPR002037">
    <property type="entry name" value="Glyco_hydro_8"/>
</dbReference>
<evidence type="ECO:0000256" key="3">
    <source>
        <dbReference type="ARBA" id="ARBA00022729"/>
    </source>
</evidence>
<gene>
    <name evidence="10" type="ORF">FJZ47_25820</name>
</gene>
<evidence type="ECO:0000256" key="4">
    <source>
        <dbReference type="ARBA" id="ARBA00022801"/>
    </source>
</evidence>
<dbReference type="GO" id="GO:0030245">
    <property type="term" value="P:cellulose catabolic process"/>
    <property type="evidence" value="ECO:0007669"/>
    <property type="project" value="UniProtKB-KW"/>
</dbReference>
<evidence type="ECO:0000256" key="1">
    <source>
        <dbReference type="ARBA" id="ARBA00000966"/>
    </source>
</evidence>
<reference evidence="10" key="1">
    <citation type="submission" date="2019-03" db="EMBL/GenBank/DDBJ databases">
        <title>Lake Tanganyika Metagenome-Assembled Genomes (MAGs).</title>
        <authorList>
            <person name="Tran P."/>
        </authorList>
    </citation>
    <scope>NUCLEOTIDE SEQUENCE</scope>
    <source>
        <strain evidence="10">K_DeepCast_65m_m2_066</strain>
    </source>
</reference>
<evidence type="ECO:0000256" key="8">
    <source>
        <dbReference type="PROSITE-ProRule" id="PRU10058"/>
    </source>
</evidence>
<keyword evidence="6 9" id="KW-0326">Glycosidase</keyword>
<accession>A0A937W840</accession>
<keyword evidence="5" id="KW-0136">Cellulose degradation</keyword>
<dbReference type="EMBL" id="VGLS01001246">
    <property type="protein sequence ID" value="MBM3227199.1"/>
    <property type="molecule type" value="Genomic_DNA"/>
</dbReference>
<dbReference type="AlphaFoldDB" id="A0A937W840"/>
<dbReference type="EC" id="3.2.1.-" evidence="9"/>
<dbReference type="InterPro" id="IPR008928">
    <property type="entry name" value="6-hairpin_glycosidase_sf"/>
</dbReference>
<feature type="non-terminal residue" evidence="10">
    <location>
        <position position="1"/>
    </location>
</feature>
<dbReference type="Proteomes" id="UP000712673">
    <property type="component" value="Unassembled WGS sequence"/>
</dbReference>
<keyword evidence="7 9" id="KW-0624">Polysaccharide degradation</keyword>
<dbReference type="SUPFAM" id="SSF48208">
    <property type="entry name" value="Six-hairpin glycosidases"/>
    <property type="match status" value="1"/>
</dbReference>
<dbReference type="InterPro" id="IPR012341">
    <property type="entry name" value="6hp_glycosidase-like_sf"/>
</dbReference>
<proteinExistence type="inferred from homology"/>
<evidence type="ECO:0000256" key="2">
    <source>
        <dbReference type="ARBA" id="ARBA00009209"/>
    </source>
</evidence>
<evidence type="ECO:0000313" key="10">
    <source>
        <dbReference type="EMBL" id="MBM3227199.1"/>
    </source>
</evidence>
<sequence>RGDALFAWRWHPEHAGGAVDDMNNASDGDLLIAWALLRAGTRWQVPAYVQEARLISQEIRTRLMRQTPRGTLLLPGAMGFDKAEGLTVNLSYWIFGAFDALQQVDPAPEWDSLSQTGLALLKTARFGRWHLPPDWLVMREPLTIAADFPPQFGYNAIRIPLYLIWAKRADATLLQPYLAFWNAFVPPASLPAWTNLLDDSVDPAAAPLGLRAIVELTHYIAQGGTGTPPVLPAVAQEPHYYPATLLLLTKVVLAERANGA</sequence>
<evidence type="ECO:0000256" key="7">
    <source>
        <dbReference type="ARBA" id="ARBA00023326"/>
    </source>
</evidence>
<evidence type="ECO:0000256" key="6">
    <source>
        <dbReference type="ARBA" id="ARBA00023295"/>
    </source>
</evidence>
<dbReference type="Pfam" id="PF01270">
    <property type="entry name" value="Glyco_hydro_8"/>
    <property type="match status" value="1"/>
</dbReference>
<organism evidence="10 11">
    <name type="scientific">Tectimicrobiota bacterium</name>
    <dbReference type="NCBI Taxonomy" id="2528274"/>
    <lineage>
        <taxon>Bacteria</taxon>
        <taxon>Pseudomonadati</taxon>
        <taxon>Nitrospinota/Tectimicrobiota group</taxon>
        <taxon>Candidatus Tectimicrobiota</taxon>
    </lineage>
</organism>
<keyword evidence="3" id="KW-0732">Signal</keyword>
<comment type="caution">
    <text evidence="10">The sequence shown here is derived from an EMBL/GenBank/DDBJ whole genome shotgun (WGS) entry which is preliminary data.</text>
</comment>
<dbReference type="GO" id="GO:0008810">
    <property type="term" value="F:cellulase activity"/>
    <property type="evidence" value="ECO:0007669"/>
    <property type="project" value="UniProtKB-EC"/>
</dbReference>
<dbReference type="InterPro" id="IPR019834">
    <property type="entry name" value="Glyco_hydro_8_CS"/>
</dbReference>
<dbReference type="Gene3D" id="1.50.10.10">
    <property type="match status" value="1"/>
</dbReference>
<comment type="similarity">
    <text evidence="2 9">Belongs to the glycosyl hydrolase 8 (cellulase D) family.</text>
</comment>
<evidence type="ECO:0000256" key="5">
    <source>
        <dbReference type="ARBA" id="ARBA00023001"/>
    </source>
</evidence>
<evidence type="ECO:0000313" key="11">
    <source>
        <dbReference type="Proteomes" id="UP000712673"/>
    </source>
</evidence>
<evidence type="ECO:0000256" key="9">
    <source>
        <dbReference type="RuleBase" id="RU361167"/>
    </source>
</evidence>
<name>A0A937W840_UNCTE</name>
<comment type="catalytic activity">
    <reaction evidence="1">
        <text>Endohydrolysis of (1-&gt;4)-beta-D-glucosidic linkages in cellulose, lichenin and cereal beta-D-glucans.</text>
        <dbReference type="EC" id="3.2.1.4"/>
    </reaction>
</comment>
<keyword evidence="7 9" id="KW-0119">Carbohydrate metabolism</keyword>
<dbReference type="PRINTS" id="PR00735">
    <property type="entry name" value="GLHYDRLASE8"/>
</dbReference>
<protein>
    <recommendedName>
        <fullName evidence="9">Glucanase</fullName>
        <ecNumber evidence="9">3.2.1.-</ecNumber>
    </recommendedName>
</protein>
<keyword evidence="4 9" id="KW-0378">Hydrolase</keyword>
<feature type="active site" description="Nucleophile" evidence="8">
    <location>
        <position position="27"/>
    </location>
</feature>
<dbReference type="PROSITE" id="PS00812">
    <property type="entry name" value="GLYCOSYL_HYDROL_F8"/>
    <property type="match status" value="1"/>
</dbReference>